<dbReference type="Gene3D" id="3.90.1410.10">
    <property type="entry name" value="set domain protein methyltransferase, domain 1"/>
    <property type="match status" value="1"/>
</dbReference>
<dbReference type="EC" id="2.1.1.-" evidence="4"/>
<organism evidence="7 8">
    <name type="scientific">Crepidotus variabilis</name>
    <dbReference type="NCBI Taxonomy" id="179855"/>
    <lineage>
        <taxon>Eukaryota</taxon>
        <taxon>Fungi</taxon>
        <taxon>Dikarya</taxon>
        <taxon>Basidiomycota</taxon>
        <taxon>Agaricomycotina</taxon>
        <taxon>Agaricomycetes</taxon>
        <taxon>Agaricomycetidae</taxon>
        <taxon>Agaricales</taxon>
        <taxon>Agaricineae</taxon>
        <taxon>Crepidotaceae</taxon>
        <taxon>Crepidotus</taxon>
    </lineage>
</organism>
<dbReference type="InterPro" id="IPR011383">
    <property type="entry name" value="N-lys_methylase_SETD6"/>
</dbReference>
<protein>
    <recommendedName>
        <fullName evidence="4">Ribosomal lysine N-methyltransferase 4</fullName>
        <ecNumber evidence="4">2.1.1.-</ecNumber>
    </recommendedName>
</protein>
<dbReference type="PIRSF" id="PIRSF011771">
    <property type="entry name" value="RMS1_SET"/>
    <property type="match status" value="1"/>
</dbReference>
<proteinExistence type="inferred from homology"/>
<dbReference type="InterPro" id="IPR015353">
    <property type="entry name" value="Rubisco_LSMT_subst-bd"/>
</dbReference>
<dbReference type="InterPro" id="IPR001214">
    <property type="entry name" value="SET_dom"/>
</dbReference>
<dbReference type="PANTHER" id="PTHR13271:SF34">
    <property type="entry name" value="N-LYSINE METHYLTRANSFERASE SETD6"/>
    <property type="match status" value="1"/>
</dbReference>
<dbReference type="PROSITE" id="PS50280">
    <property type="entry name" value="SET"/>
    <property type="match status" value="1"/>
</dbReference>
<feature type="domain" description="SET" evidence="6">
    <location>
        <begin position="23"/>
        <end position="296"/>
    </location>
</feature>
<dbReference type="InterPro" id="IPR046341">
    <property type="entry name" value="SET_dom_sf"/>
</dbReference>
<comment type="caution">
    <text evidence="7">The sequence shown here is derived from an EMBL/GenBank/DDBJ whole genome shotgun (WGS) entry which is preliminary data.</text>
</comment>
<evidence type="ECO:0000256" key="1">
    <source>
        <dbReference type="ARBA" id="ARBA00022603"/>
    </source>
</evidence>
<name>A0A9P6EDY7_9AGAR</name>
<dbReference type="Proteomes" id="UP000807306">
    <property type="component" value="Unassembled WGS sequence"/>
</dbReference>
<dbReference type="Pfam" id="PF00856">
    <property type="entry name" value="SET"/>
    <property type="match status" value="1"/>
</dbReference>
<evidence type="ECO:0000313" key="7">
    <source>
        <dbReference type="EMBL" id="KAF9527317.1"/>
    </source>
</evidence>
<gene>
    <name evidence="7" type="ORF">CPB83DRAFT_768637</name>
</gene>
<keyword evidence="3 4" id="KW-0949">S-adenosyl-L-methionine</keyword>
<comment type="function">
    <text evidence="4">S-adenosyl-L-methionine-dependent protein-lysine N-methyltransferase that monomethylates 60S ribosomal protein L42.</text>
</comment>
<feature type="region of interest" description="Disordered" evidence="5">
    <location>
        <begin position="191"/>
        <end position="247"/>
    </location>
</feature>
<dbReference type="AlphaFoldDB" id="A0A9P6EDY7"/>
<dbReference type="GO" id="GO:0005634">
    <property type="term" value="C:nucleus"/>
    <property type="evidence" value="ECO:0007669"/>
    <property type="project" value="UniProtKB-SubCell"/>
</dbReference>
<dbReference type="GO" id="GO:0032259">
    <property type="term" value="P:methylation"/>
    <property type="evidence" value="ECO:0007669"/>
    <property type="project" value="UniProtKB-KW"/>
</dbReference>
<comment type="similarity">
    <text evidence="4">Belongs to the class V-like SAM-binding methyltransferase superfamily. Histone-lysine methyltransferase family. SETD6 subfamily.</text>
</comment>
<dbReference type="Pfam" id="PF09273">
    <property type="entry name" value="Rubis-subs-bind"/>
    <property type="match status" value="1"/>
</dbReference>
<dbReference type="Gene3D" id="3.90.1420.10">
    <property type="entry name" value="Rubisco LSMT, substrate-binding domain"/>
    <property type="match status" value="1"/>
</dbReference>
<evidence type="ECO:0000256" key="4">
    <source>
        <dbReference type="PIRNR" id="PIRNR011771"/>
    </source>
</evidence>
<evidence type="ECO:0000259" key="6">
    <source>
        <dbReference type="PROSITE" id="PS50280"/>
    </source>
</evidence>
<evidence type="ECO:0000313" key="8">
    <source>
        <dbReference type="Proteomes" id="UP000807306"/>
    </source>
</evidence>
<evidence type="ECO:0000256" key="3">
    <source>
        <dbReference type="ARBA" id="ARBA00022691"/>
    </source>
</evidence>
<dbReference type="EMBL" id="MU157862">
    <property type="protein sequence ID" value="KAF9527317.1"/>
    <property type="molecule type" value="Genomic_DNA"/>
</dbReference>
<feature type="compositionally biased region" description="Basic residues" evidence="5">
    <location>
        <begin position="496"/>
        <end position="512"/>
    </location>
</feature>
<feature type="compositionally biased region" description="Basic and acidic residues" evidence="5">
    <location>
        <begin position="216"/>
        <end position="227"/>
    </location>
</feature>
<sequence>MPTPDIEFFFRWFETLGGYLDREAIDIAQMPASEGGRGVVALIDIPEGQTLFSMPRTLLLGVQTSNLRFAFGEEAWKAAKLHERWSGIILCLMWEAAKGPESRWAPYFDIMPIEFDTPMFWSNDELAELNGTAVADKIGKEQVEADYHQKVLPAMKSRSDLFSPDAIPKYYSLEVYHLMGTRLLTRSFTIEQETDEEPATTSQAEDTITAGDISTENDHVDAPLEAKGEDEDEDEDEDADNEDEDTQTTMVMVPMADMLNARYKANHAKLFYEPDCLRMVTIKPIKAGEQILNTYGNPPNSELLRRCGHVDYLSLPSELYGDNTFGNPGDIVELPADQVVQVALKVRGHNETQEDILERIDWWLEEGGDDVFILEIDDENPATLESLDIPIAFARLILHDDEWERAKAKGKPPKPKLEEHTLRVLKEALERRLQDYATTLEDDERLLTLDSPPRKRSAIIVRIGEKRLLHLFLARTSVLLAKTWPSAKDNGATNSGKRKPEKGEKSRKRQKA</sequence>
<dbReference type="SUPFAM" id="SSF81822">
    <property type="entry name" value="RuBisCo LSMT C-terminal, substrate-binding domain"/>
    <property type="match status" value="1"/>
</dbReference>
<dbReference type="InterPro" id="IPR036464">
    <property type="entry name" value="Rubisco_LSMT_subst-bd_sf"/>
</dbReference>
<feature type="region of interest" description="Disordered" evidence="5">
    <location>
        <begin position="484"/>
        <end position="512"/>
    </location>
</feature>
<dbReference type="OrthoDB" id="341421at2759"/>
<keyword evidence="2 4" id="KW-0808">Transferase</keyword>
<reference evidence="7" key="1">
    <citation type="submission" date="2020-11" db="EMBL/GenBank/DDBJ databases">
        <authorList>
            <consortium name="DOE Joint Genome Institute"/>
            <person name="Ahrendt S."/>
            <person name="Riley R."/>
            <person name="Andreopoulos W."/>
            <person name="Labutti K."/>
            <person name="Pangilinan J."/>
            <person name="Ruiz-Duenas F.J."/>
            <person name="Barrasa J.M."/>
            <person name="Sanchez-Garcia M."/>
            <person name="Camarero S."/>
            <person name="Miyauchi S."/>
            <person name="Serrano A."/>
            <person name="Linde D."/>
            <person name="Babiker R."/>
            <person name="Drula E."/>
            <person name="Ayuso-Fernandez I."/>
            <person name="Pacheco R."/>
            <person name="Padilla G."/>
            <person name="Ferreira P."/>
            <person name="Barriuso J."/>
            <person name="Kellner H."/>
            <person name="Castanera R."/>
            <person name="Alfaro M."/>
            <person name="Ramirez L."/>
            <person name="Pisabarro A.G."/>
            <person name="Kuo A."/>
            <person name="Tritt A."/>
            <person name="Lipzen A."/>
            <person name="He G."/>
            <person name="Yan M."/>
            <person name="Ng V."/>
            <person name="Cullen D."/>
            <person name="Martin F."/>
            <person name="Rosso M.-N."/>
            <person name="Henrissat B."/>
            <person name="Hibbett D."/>
            <person name="Martinez A.T."/>
            <person name="Grigoriev I.V."/>
        </authorList>
    </citation>
    <scope>NUCLEOTIDE SEQUENCE</scope>
    <source>
        <strain evidence="7">CBS 506.95</strain>
    </source>
</reference>
<feature type="compositionally biased region" description="Acidic residues" evidence="5">
    <location>
        <begin position="228"/>
        <end position="246"/>
    </location>
</feature>
<dbReference type="InterPro" id="IPR050600">
    <property type="entry name" value="SETD3_SETD6_MTase"/>
</dbReference>
<keyword evidence="1 4" id="KW-0489">Methyltransferase</keyword>
<dbReference type="SUPFAM" id="SSF82199">
    <property type="entry name" value="SET domain"/>
    <property type="match status" value="1"/>
</dbReference>
<evidence type="ECO:0000256" key="2">
    <source>
        <dbReference type="ARBA" id="ARBA00022679"/>
    </source>
</evidence>
<accession>A0A9P6EDY7</accession>
<dbReference type="PANTHER" id="PTHR13271">
    <property type="entry name" value="UNCHARACTERIZED PUTATIVE METHYLTRANSFERASE"/>
    <property type="match status" value="1"/>
</dbReference>
<keyword evidence="8" id="KW-1185">Reference proteome</keyword>
<comment type="subcellular location">
    <subcellularLocation>
        <location evidence="4">Nucleus</location>
    </subcellularLocation>
</comment>
<keyword evidence="4" id="KW-0539">Nucleus</keyword>
<evidence type="ECO:0000256" key="5">
    <source>
        <dbReference type="SAM" id="MobiDB-lite"/>
    </source>
</evidence>
<dbReference type="GO" id="GO:0016279">
    <property type="term" value="F:protein-lysine N-methyltransferase activity"/>
    <property type="evidence" value="ECO:0007669"/>
    <property type="project" value="UniProtKB-UniRule"/>
</dbReference>